<sequence>QINGIKTAIGRVVASAVVGGTLSKITGGKFANGASSAAFAKALGETRSHYRNQASAKVNRSKVLELSSMTGESASLFDGKVEVAEWGALAGDVSGDDLATVKGSLDDIFASEGGKEIIEKLSAKSPLKILLNNIGENFGRLNGRIMTVDLNTNLSFYNLASEIMPLTRFSLTRIIAHEMGHAVMGIADTNNSNVLFTDKIMSEINGTQRQQYSNACTINSQGSCI</sequence>
<proteinExistence type="predicted"/>
<evidence type="ECO:0000313" key="1">
    <source>
        <dbReference type="EMBL" id="EKE78277.1"/>
    </source>
</evidence>
<feature type="non-terminal residue" evidence="1">
    <location>
        <position position="1"/>
    </location>
</feature>
<protein>
    <submittedName>
        <fullName evidence="1">Uncharacterized protein</fullName>
    </submittedName>
</protein>
<accession>K2JUS8</accession>
<keyword evidence="2" id="KW-1185">Reference proteome</keyword>
<dbReference type="STRING" id="740709.A10D4_13361"/>
<comment type="caution">
    <text evidence="1">The sequence shown here is derived from an EMBL/GenBank/DDBJ whole genome shotgun (WGS) entry which is preliminary data.</text>
</comment>
<dbReference type="AlphaFoldDB" id="K2JUS8"/>
<organism evidence="1 2">
    <name type="scientific">Idiomarina xiamenensis 10-D-4</name>
    <dbReference type="NCBI Taxonomy" id="740709"/>
    <lineage>
        <taxon>Bacteria</taxon>
        <taxon>Pseudomonadati</taxon>
        <taxon>Pseudomonadota</taxon>
        <taxon>Gammaproteobacteria</taxon>
        <taxon>Alteromonadales</taxon>
        <taxon>Idiomarinaceae</taxon>
        <taxon>Idiomarina</taxon>
    </lineage>
</organism>
<dbReference type="RefSeq" id="WP_008490124.1">
    <property type="nucleotide sequence ID" value="NZ_AMRG01000040.1"/>
</dbReference>
<dbReference type="EMBL" id="AMRG01000040">
    <property type="protein sequence ID" value="EKE78277.1"/>
    <property type="molecule type" value="Genomic_DNA"/>
</dbReference>
<reference evidence="1 2" key="1">
    <citation type="journal article" date="2012" name="J. Bacteriol.">
        <title>Genome Sequence of Idiomarina xiamenensis Type Strain 10-D-4.</title>
        <authorList>
            <person name="Lai Q."/>
            <person name="Wang L."/>
            <person name="Wang W."/>
            <person name="Shao Z."/>
        </authorList>
    </citation>
    <scope>NUCLEOTIDE SEQUENCE [LARGE SCALE GENOMIC DNA]</scope>
    <source>
        <strain evidence="1 2">10-D-4</strain>
    </source>
</reference>
<dbReference type="Proteomes" id="UP000014115">
    <property type="component" value="Unassembled WGS sequence"/>
</dbReference>
<name>K2JUS8_9GAMM</name>
<evidence type="ECO:0000313" key="2">
    <source>
        <dbReference type="Proteomes" id="UP000014115"/>
    </source>
</evidence>
<gene>
    <name evidence="1" type="ORF">A10D4_13361</name>
</gene>